<dbReference type="Pfam" id="PF10263">
    <property type="entry name" value="SprT-like"/>
    <property type="match status" value="1"/>
</dbReference>
<name>A0AAE9CDT9_9CAUD</name>
<reference evidence="2" key="1">
    <citation type="submission" date="2021-10" db="EMBL/GenBank/DDBJ databases">
        <authorList>
            <person name="Lavering E.D."/>
            <person name="James R."/>
            <person name="Fairholm J.D."/>
            <person name="Ogilvie B.H."/>
            <person name="Thurgood T.L."/>
            <person name="Robison R.A."/>
            <person name="Grose J.H."/>
        </authorList>
    </citation>
    <scope>NUCLEOTIDE SEQUENCE</scope>
</reference>
<accession>A0AAE9CDT9</accession>
<dbReference type="EMBL" id="OK499991">
    <property type="protein sequence ID" value="UGO50684.1"/>
    <property type="molecule type" value="Genomic_DNA"/>
</dbReference>
<evidence type="ECO:0000313" key="2">
    <source>
        <dbReference type="EMBL" id="UGO50684.1"/>
    </source>
</evidence>
<gene>
    <name evidence="2" type="ORF">SOPHRITA_93</name>
</gene>
<dbReference type="Proteomes" id="UP000827460">
    <property type="component" value="Segment"/>
</dbReference>
<keyword evidence="3" id="KW-1185">Reference proteome</keyword>
<dbReference type="SMART" id="SM00731">
    <property type="entry name" value="SprT"/>
    <property type="match status" value="1"/>
</dbReference>
<feature type="domain" description="SprT-like" evidence="1">
    <location>
        <begin position="9"/>
        <end position="156"/>
    </location>
</feature>
<organism evidence="2 3">
    <name type="scientific">Bacillus phage vB_BanS_Sophrita</name>
    <dbReference type="NCBI Taxonomy" id="2894790"/>
    <lineage>
        <taxon>Viruses</taxon>
        <taxon>Duplodnaviria</taxon>
        <taxon>Heunggongvirae</taxon>
        <taxon>Uroviricota</taxon>
        <taxon>Caudoviricetes</taxon>
        <taxon>Joanripponvirinae</taxon>
        <taxon>Sophritavirus</taxon>
        <taxon>Sophritavirus sophrita</taxon>
    </lineage>
</organism>
<evidence type="ECO:0000259" key="1">
    <source>
        <dbReference type="SMART" id="SM00731"/>
    </source>
</evidence>
<sequence>MLSMAMTESQLRAYANRWLLDNYGMKLVVPFKLNGRLKKTLGWFTHSNKKPTGVQLSKQFVQNNDDEIVLSVLKHELVHYALFMKGEPYHDGEAHFENELKKKGIVSQSTIHTYSVSSVLQIYQCVECDKIYKTKRRLVDNGIHHRCRCKAKGRLIDRGKRVVTT</sequence>
<proteinExistence type="predicted"/>
<dbReference type="InterPro" id="IPR006640">
    <property type="entry name" value="SprT-like_domain"/>
</dbReference>
<evidence type="ECO:0000313" key="3">
    <source>
        <dbReference type="Proteomes" id="UP000827460"/>
    </source>
</evidence>
<protein>
    <submittedName>
        <fullName evidence="2">SprT-like family protein</fullName>
    </submittedName>
</protein>
<dbReference type="GO" id="GO:0006950">
    <property type="term" value="P:response to stress"/>
    <property type="evidence" value="ECO:0007669"/>
    <property type="project" value="UniProtKB-ARBA"/>
</dbReference>